<evidence type="ECO:0000313" key="2">
    <source>
        <dbReference type="EMBL" id="MBF7809558.1"/>
    </source>
</evidence>
<dbReference type="EMBL" id="JADOEF010000001">
    <property type="protein sequence ID" value="MBF7809558.1"/>
    <property type="molecule type" value="Genomic_DNA"/>
</dbReference>
<sequence>MKTNKINKILSIFALSAVITTSVVVPAFAESLTEVSPCHTFTGYLYEKSGYAEASTSIEHATSYKDAKAYVYVESLDSNGYKVNGNQDYGKPKAYTTVSSSRATGGYRSRHTVKDPQCANRYLRLEV</sequence>
<dbReference type="Proteomes" id="UP000631418">
    <property type="component" value="Unassembled WGS sequence"/>
</dbReference>
<feature type="signal peptide" evidence="1">
    <location>
        <begin position="1"/>
        <end position="29"/>
    </location>
</feature>
<evidence type="ECO:0000256" key="1">
    <source>
        <dbReference type="SAM" id="SignalP"/>
    </source>
</evidence>
<reference evidence="2" key="2">
    <citation type="submission" date="2020-11" db="EMBL/GenBank/DDBJ databases">
        <authorList>
            <person name="Thieme N."/>
            <person name="Liebl W."/>
            <person name="Zverlov V."/>
        </authorList>
    </citation>
    <scope>NUCLEOTIDE SEQUENCE</scope>
    <source>
        <strain evidence="2">NT08</strain>
    </source>
</reference>
<gene>
    <name evidence="3" type="ORF">BCD95_001867</name>
    <name evidence="2" type="ORF">IS491_12925</name>
</gene>
<organism evidence="3 4">
    <name type="scientific">Clostridium beijerinckii</name>
    <name type="common">Clostridium MP</name>
    <dbReference type="NCBI Taxonomy" id="1520"/>
    <lineage>
        <taxon>Bacteria</taxon>
        <taxon>Bacillati</taxon>
        <taxon>Bacillota</taxon>
        <taxon>Clostridia</taxon>
        <taxon>Eubacteriales</taxon>
        <taxon>Clostridiaceae</taxon>
        <taxon>Clostridium</taxon>
    </lineage>
</organism>
<evidence type="ECO:0000313" key="4">
    <source>
        <dbReference type="Proteomes" id="UP000822184"/>
    </source>
</evidence>
<dbReference type="Proteomes" id="UP000822184">
    <property type="component" value="Unassembled WGS sequence"/>
</dbReference>
<dbReference type="AlphaFoldDB" id="A0A1S8RBD2"/>
<keyword evidence="1" id="KW-0732">Signal</keyword>
<accession>A0A1S8RBD2</accession>
<reference evidence="3" key="1">
    <citation type="submission" date="2020-06" db="EMBL/GenBank/DDBJ databases">
        <title>Genomic insights into acetone-butanol-ethanol (ABE) fermentation by sequencing solventogenic clostridia strains.</title>
        <authorList>
            <person name="Brown S."/>
        </authorList>
    </citation>
    <scope>NUCLEOTIDE SEQUENCE</scope>
    <source>
        <strain evidence="3">DJ123</strain>
    </source>
</reference>
<dbReference type="EMBL" id="JABTDW010000001">
    <property type="protein sequence ID" value="NSB13608.1"/>
    <property type="molecule type" value="Genomic_DNA"/>
</dbReference>
<proteinExistence type="predicted"/>
<protein>
    <submittedName>
        <fullName evidence="3">Membrane protein</fullName>
    </submittedName>
</protein>
<name>A0A1S8RBD2_CLOBE</name>
<comment type="caution">
    <text evidence="3">The sequence shown here is derived from an EMBL/GenBank/DDBJ whole genome shotgun (WGS) entry which is preliminary data.</text>
</comment>
<evidence type="ECO:0000313" key="3">
    <source>
        <dbReference type="EMBL" id="NSB13608.1"/>
    </source>
</evidence>
<feature type="chain" id="PRO_5041530186" evidence="1">
    <location>
        <begin position="30"/>
        <end position="127"/>
    </location>
</feature>
<dbReference type="RefSeq" id="WP_012059853.1">
    <property type="nucleotide sequence ID" value="NZ_CP073279.1"/>
</dbReference>